<sequence length="129" mass="14399">MDENTNLSELSDSILSSVKKLIGIPVEDNSFDLDIMLNINAASSTLYQLGVLKKPFTVTSKEDTYADLIPGGTEDVVNQIKMYFVYKTRLGFDSSTSSSVMIEVIKELIKEAEYRLQISFNPEGLFENS</sequence>
<protein>
    <submittedName>
        <fullName evidence="1">Uncharacterized protein</fullName>
    </submittedName>
</protein>
<reference evidence="1" key="1">
    <citation type="journal article" date="2021" name="Proc. Natl. Acad. Sci. U.S.A.">
        <title>A Catalog of Tens of Thousands of Viruses from Human Metagenomes Reveals Hidden Associations with Chronic Diseases.</title>
        <authorList>
            <person name="Tisza M.J."/>
            <person name="Buck C.B."/>
        </authorList>
    </citation>
    <scope>NUCLEOTIDE SEQUENCE</scope>
    <source>
        <strain evidence="1">CtJT77</strain>
    </source>
</reference>
<name>A0A8S5UZK5_9CAUD</name>
<dbReference type="InterPro" id="IPR056951">
    <property type="entry name" value="Phage_connect_2"/>
</dbReference>
<dbReference type="EMBL" id="BK016174">
    <property type="protein sequence ID" value="DAF99884.1"/>
    <property type="molecule type" value="Genomic_DNA"/>
</dbReference>
<evidence type="ECO:0000313" key="1">
    <source>
        <dbReference type="EMBL" id="DAF99884.1"/>
    </source>
</evidence>
<accession>A0A8S5UZK5</accession>
<dbReference type="Pfam" id="PF24829">
    <property type="entry name" value="Phage_connect_2"/>
    <property type="match status" value="1"/>
</dbReference>
<proteinExistence type="predicted"/>
<organism evidence="1">
    <name type="scientific">Siphoviridae sp. ctJT77</name>
    <dbReference type="NCBI Taxonomy" id="2825432"/>
    <lineage>
        <taxon>Viruses</taxon>
        <taxon>Duplodnaviria</taxon>
        <taxon>Heunggongvirae</taxon>
        <taxon>Uroviricota</taxon>
        <taxon>Caudoviricetes</taxon>
    </lineage>
</organism>